<accession>A0ACC1IBV3</accession>
<organism evidence="1 2">
    <name type="scientific">Kickxella alabastrina</name>
    <dbReference type="NCBI Taxonomy" id="61397"/>
    <lineage>
        <taxon>Eukaryota</taxon>
        <taxon>Fungi</taxon>
        <taxon>Fungi incertae sedis</taxon>
        <taxon>Zoopagomycota</taxon>
        <taxon>Kickxellomycotina</taxon>
        <taxon>Kickxellomycetes</taxon>
        <taxon>Kickxellales</taxon>
        <taxon>Kickxellaceae</taxon>
        <taxon>Kickxella</taxon>
    </lineage>
</organism>
<sequence>AINDSEYYLIDYINSDSGYTLERTSGSMSHAAQAPTQPALPPAARRIVNKSTRARQTQYEYNFGSQIFECLDKDLLLLKTDAFKEFETGLGMFSTDTGELIGGSGGSSAINPVSDWMQASSKGNDAASMVSVASGSGGRNNRKQQRSVDVTKATAYTAAALNRIVAHNTKARSTVVPAAASATTGNTSQLSRQLII</sequence>
<keyword evidence="2" id="KW-1185">Reference proteome</keyword>
<protein>
    <submittedName>
        <fullName evidence="1">Uncharacterized protein</fullName>
    </submittedName>
</protein>
<name>A0ACC1IBV3_9FUNG</name>
<evidence type="ECO:0000313" key="1">
    <source>
        <dbReference type="EMBL" id="KAJ1889965.1"/>
    </source>
</evidence>
<feature type="non-terminal residue" evidence="1">
    <location>
        <position position="1"/>
    </location>
</feature>
<reference evidence="1" key="1">
    <citation type="submission" date="2022-07" db="EMBL/GenBank/DDBJ databases">
        <title>Phylogenomic reconstructions and comparative analyses of Kickxellomycotina fungi.</title>
        <authorList>
            <person name="Reynolds N.K."/>
            <person name="Stajich J.E."/>
            <person name="Barry K."/>
            <person name="Grigoriev I.V."/>
            <person name="Crous P."/>
            <person name="Smith M.E."/>
        </authorList>
    </citation>
    <scope>NUCLEOTIDE SEQUENCE</scope>
    <source>
        <strain evidence="1">Benny 63K</strain>
    </source>
</reference>
<evidence type="ECO:0000313" key="2">
    <source>
        <dbReference type="Proteomes" id="UP001150581"/>
    </source>
</evidence>
<dbReference type="EMBL" id="JANBPG010001437">
    <property type="protein sequence ID" value="KAJ1889965.1"/>
    <property type="molecule type" value="Genomic_DNA"/>
</dbReference>
<dbReference type="Proteomes" id="UP001150581">
    <property type="component" value="Unassembled WGS sequence"/>
</dbReference>
<proteinExistence type="predicted"/>
<comment type="caution">
    <text evidence="1">The sequence shown here is derived from an EMBL/GenBank/DDBJ whole genome shotgun (WGS) entry which is preliminary data.</text>
</comment>
<gene>
    <name evidence="1" type="ORF">LPJ66_007746</name>
</gene>